<protein>
    <submittedName>
        <fullName evidence="2">Uncharacterized protein LOC142176512</fullName>
    </submittedName>
</protein>
<keyword evidence="1" id="KW-1185">Reference proteome</keyword>
<dbReference type="RefSeq" id="XP_075100541.1">
    <property type="nucleotide sequence ID" value="XM_075244440.1"/>
</dbReference>
<gene>
    <name evidence="2" type="primary">LOC142176512</name>
</gene>
<reference evidence="2" key="2">
    <citation type="submission" date="2025-08" db="UniProtKB">
        <authorList>
            <consortium name="RefSeq"/>
        </authorList>
    </citation>
    <scope>IDENTIFICATION</scope>
    <source>
        <tissue evidence="2">Leaf</tissue>
    </source>
</reference>
<reference evidence="1" key="1">
    <citation type="journal article" date="2014" name="Nat. Commun.">
        <title>The tobacco genome sequence and its comparison with those of tomato and potato.</title>
        <authorList>
            <person name="Sierro N."/>
            <person name="Battey J.N."/>
            <person name="Ouadi S."/>
            <person name="Bakaher N."/>
            <person name="Bovet L."/>
            <person name="Willig A."/>
            <person name="Goepfert S."/>
            <person name="Peitsch M.C."/>
            <person name="Ivanov N.V."/>
        </authorList>
    </citation>
    <scope>NUCLEOTIDE SEQUENCE [LARGE SCALE GENOMIC DNA]</scope>
</reference>
<evidence type="ECO:0000313" key="2">
    <source>
        <dbReference type="RefSeq" id="XP_075100541.1"/>
    </source>
</evidence>
<name>A0AC58TTI5_TOBAC</name>
<evidence type="ECO:0000313" key="1">
    <source>
        <dbReference type="Proteomes" id="UP000790787"/>
    </source>
</evidence>
<proteinExistence type="predicted"/>
<dbReference type="Proteomes" id="UP000790787">
    <property type="component" value="Chromosome 22"/>
</dbReference>
<accession>A0AC58TTI5</accession>
<organism evidence="1 2">
    <name type="scientific">Nicotiana tabacum</name>
    <name type="common">Common tobacco</name>
    <dbReference type="NCBI Taxonomy" id="4097"/>
    <lineage>
        <taxon>Eukaryota</taxon>
        <taxon>Viridiplantae</taxon>
        <taxon>Streptophyta</taxon>
        <taxon>Embryophyta</taxon>
        <taxon>Tracheophyta</taxon>
        <taxon>Spermatophyta</taxon>
        <taxon>Magnoliopsida</taxon>
        <taxon>eudicotyledons</taxon>
        <taxon>Gunneridae</taxon>
        <taxon>Pentapetalae</taxon>
        <taxon>asterids</taxon>
        <taxon>lamiids</taxon>
        <taxon>Solanales</taxon>
        <taxon>Solanaceae</taxon>
        <taxon>Nicotianoideae</taxon>
        <taxon>Nicotianeae</taxon>
        <taxon>Nicotiana</taxon>
    </lineage>
</organism>
<sequence>MVRGVPLAEKLFIGGDFNWHIGSSADGYGEVHGKFGFWDKNEGGTSLLDFARAFELVIGNTSFFKKEEHLVTFWSMVAKTQIDYLLLKRGDRQLCVDFKVILSETLATQRRLLVMDVGILLRRKKRFVQGQPRIRWGALTRDEDQDLEGRLMAMGAWSISEDAIEMWTAIADCIRKAAREVLGVSKGYYGRHQGDWWWNNVVQGNVEANKGAYLW</sequence>